<dbReference type="EC" id="1.6.5.3" evidence="4"/>
<accession>A0A0B5GSE2</accession>
<comment type="similarity">
    <text evidence="1">Belongs to the complex I 30 kDa subunit family.</text>
</comment>
<keyword evidence="4" id="KW-0496">Mitochondrion</keyword>
<dbReference type="HAMAP" id="MF_01357">
    <property type="entry name" value="NDH1_NuoC"/>
    <property type="match status" value="1"/>
</dbReference>
<protein>
    <submittedName>
        <fullName evidence="4">NADH dehydrogenase subunit 9</fullName>
        <ecNumber evidence="4">1.6.5.3</ecNumber>
    </submittedName>
</protein>
<dbReference type="EMBL" id="KP165387">
    <property type="protein sequence ID" value="AJF22870.1"/>
    <property type="molecule type" value="Genomic_DNA"/>
</dbReference>
<dbReference type="GeneID" id="22976014"/>
<organism evidence="4">
    <name type="scientific">Malawimonas californiana</name>
    <name type="common">Flagellated protozoan</name>
    <dbReference type="NCBI Taxonomy" id="221722"/>
    <lineage>
        <taxon>Eukaryota</taxon>
        <taxon>Malawimonadida</taxon>
        <taxon>Malawimonadidae</taxon>
        <taxon>Malawimonas</taxon>
    </lineage>
</organism>
<dbReference type="PANTHER" id="PTHR10884:SF14">
    <property type="entry name" value="NADH DEHYDROGENASE [UBIQUINONE] IRON-SULFUR PROTEIN 3, MITOCHONDRIAL"/>
    <property type="match status" value="1"/>
</dbReference>
<proteinExistence type="inferred from homology"/>
<keyword evidence="2" id="KW-0813">Transport</keyword>
<name>A0A0B5GSE2_MALCL</name>
<dbReference type="GO" id="GO:0016651">
    <property type="term" value="F:oxidoreductase activity, acting on NAD(P)H"/>
    <property type="evidence" value="ECO:0007669"/>
    <property type="project" value="InterPro"/>
</dbReference>
<dbReference type="RefSeq" id="YP_009118107.1">
    <property type="nucleotide sequence ID" value="NC_026311.1"/>
</dbReference>
<keyword evidence="4" id="KW-0560">Oxidoreductase</keyword>
<dbReference type="InterPro" id="IPR001268">
    <property type="entry name" value="NADH_UbQ_OxRdtase_30kDa_su"/>
</dbReference>
<dbReference type="Gene3D" id="3.30.460.80">
    <property type="entry name" value="NADH:ubiquinone oxidoreductase, 30kDa subunit"/>
    <property type="match status" value="1"/>
</dbReference>
<dbReference type="AlphaFoldDB" id="A0A0B5GSE2"/>
<gene>
    <name evidence="4" type="primary">nad9</name>
</gene>
<evidence type="ECO:0000256" key="1">
    <source>
        <dbReference type="ARBA" id="ARBA00007569"/>
    </source>
</evidence>
<dbReference type="InterPro" id="IPR010218">
    <property type="entry name" value="NADH_DH_suC"/>
</dbReference>
<feature type="domain" description="NADH:ubiquinone oxidoreductase 30kDa subunit" evidence="3">
    <location>
        <begin position="37"/>
        <end position="153"/>
    </location>
</feature>
<dbReference type="PANTHER" id="PTHR10884">
    <property type="entry name" value="NADH DEHYDROGENASE UBIQUINONE IRON-SULFUR PROTEIN 3"/>
    <property type="match status" value="1"/>
</dbReference>
<dbReference type="SUPFAM" id="SSF143243">
    <property type="entry name" value="Nqo5-like"/>
    <property type="match status" value="1"/>
</dbReference>
<evidence type="ECO:0000259" key="3">
    <source>
        <dbReference type="Pfam" id="PF00329"/>
    </source>
</evidence>
<dbReference type="GO" id="GO:0008137">
    <property type="term" value="F:NADH dehydrogenase (ubiquinone) activity"/>
    <property type="evidence" value="ECO:0007669"/>
    <property type="project" value="InterPro"/>
</dbReference>
<sequence>MNFYLNIINIIPAYISYQRVNKYSNNKKDITLMIPNIYLYKVLKILKDNTNTLYKQLIDIVCVDFPERLNRFELNYCLLSLKYNNRINIKTFNDEIISMNSIMNIYPNANWSEREVWDLYGVLFINNTDLRRILTDYGFEGYPMRKDFPLSGYIEVIYQDSSKSIKYVNLALTQQFRMFQYDTKW</sequence>
<evidence type="ECO:0000256" key="2">
    <source>
        <dbReference type="ARBA" id="ARBA00022448"/>
    </source>
</evidence>
<dbReference type="InterPro" id="IPR037232">
    <property type="entry name" value="NADH_quin_OxRdtase_su_C/D-like"/>
</dbReference>
<reference evidence="4" key="1">
    <citation type="journal article" date="2014" name="Nucleic Acids Res.">
        <title>Widespread occurrence of organelle genome-encoded 5S rRNAs including permuted molecules.</title>
        <authorList>
            <person name="Valach M."/>
            <person name="Burger G."/>
            <person name="Gray M.W."/>
            <person name="Lang B.F."/>
        </authorList>
    </citation>
    <scope>NUCLEOTIDE SEQUENCE</scope>
    <source>
        <strain evidence="4">ATCC 50740</strain>
    </source>
</reference>
<dbReference type="Pfam" id="PF00329">
    <property type="entry name" value="Complex1_30kDa"/>
    <property type="match status" value="1"/>
</dbReference>
<evidence type="ECO:0000313" key="4">
    <source>
        <dbReference type="EMBL" id="AJF22870.1"/>
    </source>
</evidence>
<geneLocation type="mitochondrion" evidence="4"/>